<evidence type="ECO:0000256" key="6">
    <source>
        <dbReference type="SAM" id="Phobius"/>
    </source>
</evidence>
<feature type="transmembrane region" description="Helical" evidence="6">
    <location>
        <begin position="189"/>
        <end position="207"/>
    </location>
</feature>
<dbReference type="PANTHER" id="PTHR30086:SF19">
    <property type="entry name" value="THREONINE EFFLUX PROTEIN"/>
    <property type="match status" value="1"/>
</dbReference>
<sequence>MNYASLLLTLFAVDMLSVISPGPNFVVVMETAVVHRTRAALAAVVGVAAGDLVWSLVALLGLSAVFTLWPWLYGAMKFVGGAYLIYLGVMAWRSRSESPLGAIAAQEGTPTRSLAVAFFRGFITTLTNPKSVAYWGSIFTLFLKPGMPLWVEASAVSIGVIDALLWYGAVALLFSSAPVRAFYTRAQRWIQRITGAVMIAFGARLVLDKD</sequence>
<feature type="transmembrane region" description="Helical" evidence="6">
    <location>
        <begin position="39"/>
        <end position="65"/>
    </location>
</feature>
<name>A0ABZ2KFN2_9BACT</name>
<protein>
    <submittedName>
        <fullName evidence="7">LysE family transporter</fullName>
    </submittedName>
</protein>
<gene>
    <name evidence="7" type="ORF">LZC95_02485</name>
</gene>
<evidence type="ECO:0000256" key="4">
    <source>
        <dbReference type="ARBA" id="ARBA00022989"/>
    </source>
</evidence>
<feature type="transmembrane region" description="Helical" evidence="6">
    <location>
        <begin position="71"/>
        <end position="92"/>
    </location>
</feature>
<feature type="transmembrane region" description="Helical" evidence="6">
    <location>
        <begin position="149"/>
        <end position="169"/>
    </location>
</feature>
<proteinExistence type="predicted"/>
<evidence type="ECO:0000256" key="3">
    <source>
        <dbReference type="ARBA" id="ARBA00022692"/>
    </source>
</evidence>
<dbReference type="Proteomes" id="UP001379533">
    <property type="component" value="Chromosome"/>
</dbReference>
<keyword evidence="4 6" id="KW-1133">Transmembrane helix</keyword>
<dbReference type="EMBL" id="CP089982">
    <property type="protein sequence ID" value="WXA95709.1"/>
    <property type="molecule type" value="Genomic_DNA"/>
</dbReference>
<evidence type="ECO:0000256" key="5">
    <source>
        <dbReference type="ARBA" id="ARBA00023136"/>
    </source>
</evidence>
<dbReference type="Pfam" id="PF01810">
    <property type="entry name" value="LysE"/>
    <property type="match status" value="1"/>
</dbReference>
<evidence type="ECO:0000256" key="2">
    <source>
        <dbReference type="ARBA" id="ARBA00022475"/>
    </source>
</evidence>
<evidence type="ECO:0000256" key="1">
    <source>
        <dbReference type="ARBA" id="ARBA00004651"/>
    </source>
</evidence>
<evidence type="ECO:0000313" key="7">
    <source>
        <dbReference type="EMBL" id="WXA95709.1"/>
    </source>
</evidence>
<keyword evidence="8" id="KW-1185">Reference proteome</keyword>
<accession>A0ABZ2KFN2</accession>
<keyword evidence="5 6" id="KW-0472">Membrane</keyword>
<reference evidence="7 8" key="1">
    <citation type="submission" date="2021-12" db="EMBL/GenBank/DDBJ databases">
        <title>Discovery of the Pendulisporaceae a myxobacterial family with distinct sporulation behavior and unique specialized metabolism.</title>
        <authorList>
            <person name="Garcia R."/>
            <person name="Popoff A."/>
            <person name="Bader C.D."/>
            <person name="Loehr J."/>
            <person name="Walesch S."/>
            <person name="Walt C."/>
            <person name="Boldt J."/>
            <person name="Bunk B."/>
            <person name="Haeckl F.J.F.P.J."/>
            <person name="Gunesch A.P."/>
            <person name="Birkelbach J."/>
            <person name="Nuebel U."/>
            <person name="Pietschmann T."/>
            <person name="Bach T."/>
            <person name="Mueller R."/>
        </authorList>
    </citation>
    <scope>NUCLEOTIDE SEQUENCE [LARGE SCALE GENOMIC DNA]</scope>
    <source>
        <strain evidence="7 8">MSr12523</strain>
    </source>
</reference>
<organism evidence="7 8">
    <name type="scientific">Pendulispora brunnea</name>
    <dbReference type="NCBI Taxonomy" id="2905690"/>
    <lineage>
        <taxon>Bacteria</taxon>
        <taxon>Pseudomonadati</taxon>
        <taxon>Myxococcota</taxon>
        <taxon>Myxococcia</taxon>
        <taxon>Myxococcales</taxon>
        <taxon>Sorangiineae</taxon>
        <taxon>Pendulisporaceae</taxon>
        <taxon>Pendulispora</taxon>
    </lineage>
</organism>
<comment type="subcellular location">
    <subcellularLocation>
        <location evidence="1">Cell membrane</location>
        <topology evidence="1">Multi-pass membrane protein</topology>
    </subcellularLocation>
</comment>
<dbReference type="PIRSF" id="PIRSF006324">
    <property type="entry name" value="LeuE"/>
    <property type="match status" value="1"/>
</dbReference>
<dbReference type="PANTHER" id="PTHR30086">
    <property type="entry name" value="ARGININE EXPORTER PROTEIN ARGO"/>
    <property type="match status" value="1"/>
</dbReference>
<feature type="transmembrane region" description="Helical" evidence="6">
    <location>
        <begin position="6"/>
        <end position="27"/>
    </location>
</feature>
<keyword evidence="2" id="KW-1003">Cell membrane</keyword>
<dbReference type="InterPro" id="IPR001123">
    <property type="entry name" value="LeuE-type"/>
</dbReference>
<dbReference type="RefSeq" id="WP_394846317.1">
    <property type="nucleotide sequence ID" value="NZ_CP089982.1"/>
</dbReference>
<evidence type="ECO:0000313" key="8">
    <source>
        <dbReference type="Proteomes" id="UP001379533"/>
    </source>
</evidence>
<keyword evidence="3 6" id="KW-0812">Transmembrane</keyword>